<accession>A0ACA9NWF5</accession>
<protein>
    <submittedName>
        <fullName evidence="1">2303_t:CDS:1</fullName>
    </submittedName>
</protein>
<feature type="non-terminal residue" evidence="1">
    <location>
        <position position="116"/>
    </location>
</feature>
<gene>
    <name evidence="1" type="ORF">DHETER_LOCUS10450</name>
</gene>
<comment type="caution">
    <text evidence="1">The sequence shown here is derived from an EMBL/GenBank/DDBJ whole genome shotgun (WGS) entry which is preliminary data.</text>
</comment>
<keyword evidence="2" id="KW-1185">Reference proteome</keyword>
<sequence>TIINPKKPKDAKEFYFIALINNTLIKCKLDEGLTNTIMGFNHAQILELHNLIPKPAIAEAVENNVKILGKMIVDIKINEFLTKQIKIDVLNTSSKYILFSNKTQTELGIIKDIQNQ</sequence>
<organism evidence="1 2">
    <name type="scientific">Dentiscutata heterogama</name>
    <dbReference type="NCBI Taxonomy" id="1316150"/>
    <lineage>
        <taxon>Eukaryota</taxon>
        <taxon>Fungi</taxon>
        <taxon>Fungi incertae sedis</taxon>
        <taxon>Mucoromycota</taxon>
        <taxon>Glomeromycotina</taxon>
        <taxon>Glomeromycetes</taxon>
        <taxon>Diversisporales</taxon>
        <taxon>Gigasporaceae</taxon>
        <taxon>Dentiscutata</taxon>
    </lineage>
</organism>
<name>A0ACA9NWF5_9GLOM</name>
<evidence type="ECO:0000313" key="2">
    <source>
        <dbReference type="Proteomes" id="UP000789702"/>
    </source>
</evidence>
<feature type="non-terminal residue" evidence="1">
    <location>
        <position position="1"/>
    </location>
</feature>
<dbReference type="Proteomes" id="UP000789702">
    <property type="component" value="Unassembled WGS sequence"/>
</dbReference>
<reference evidence="1" key="1">
    <citation type="submission" date="2021-06" db="EMBL/GenBank/DDBJ databases">
        <authorList>
            <person name="Kallberg Y."/>
            <person name="Tangrot J."/>
            <person name="Rosling A."/>
        </authorList>
    </citation>
    <scope>NUCLEOTIDE SEQUENCE</scope>
    <source>
        <strain evidence="1">IL203A</strain>
    </source>
</reference>
<dbReference type="EMBL" id="CAJVPU010020481">
    <property type="protein sequence ID" value="CAG8676900.1"/>
    <property type="molecule type" value="Genomic_DNA"/>
</dbReference>
<proteinExistence type="predicted"/>
<evidence type="ECO:0000313" key="1">
    <source>
        <dbReference type="EMBL" id="CAG8676900.1"/>
    </source>
</evidence>